<evidence type="ECO:0000313" key="3">
    <source>
        <dbReference type="Proteomes" id="UP001283361"/>
    </source>
</evidence>
<comment type="caution">
    <text evidence="2">The sequence shown here is derived from an EMBL/GenBank/DDBJ whole genome shotgun (WGS) entry which is preliminary data.</text>
</comment>
<accession>A0AAE1D2Z3</accession>
<feature type="region of interest" description="Disordered" evidence="1">
    <location>
        <begin position="102"/>
        <end position="121"/>
    </location>
</feature>
<dbReference type="Proteomes" id="UP001283361">
    <property type="component" value="Unassembled WGS sequence"/>
</dbReference>
<dbReference type="AlphaFoldDB" id="A0AAE1D2Z3"/>
<feature type="compositionally biased region" description="Polar residues" evidence="1">
    <location>
        <begin position="142"/>
        <end position="160"/>
    </location>
</feature>
<gene>
    <name evidence="2" type="ORF">RRG08_024440</name>
</gene>
<keyword evidence="3" id="KW-1185">Reference proteome</keyword>
<organism evidence="2 3">
    <name type="scientific">Elysia crispata</name>
    <name type="common">lettuce slug</name>
    <dbReference type="NCBI Taxonomy" id="231223"/>
    <lineage>
        <taxon>Eukaryota</taxon>
        <taxon>Metazoa</taxon>
        <taxon>Spiralia</taxon>
        <taxon>Lophotrochozoa</taxon>
        <taxon>Mollusca</taxon>
        <taxon>Gastropoda</taxon>
        <taxon>Heterobranchia</taxon>
        <taxon>Euthyneura</taxon>
        <taxon>Panpulmonata</taxon>
        <taxon>Sacoglossa</taxon>
        <taxon>Placobranchoidea</taxon>
        <taxon>Plakobranchidae</taxon>
        <taxon>Elysia</taxon>
    </lineage>
</organism>
<evidence type="ECO:0000313" key="2">
    <source>
        <dbReference type="EMBL" id="KAK3753164.1"/>
    </source>
</evidence>
<feature type="compositionally biased region" description="Low complexity" evidence="1">
    <location>
        <begin position="161"/>
        <end position="178"/>
    </location>
</feature>
<sequence>MYHNIYREPGAHVASLALRLVGSDALKYLHLSPSRNHPSKARARRLERLGSSAGHYRHKPISLPPVLGAADGRPTLTQSFVYKLQRTWQSVDSAMASESRVTKRKHHACAHRSTSPSSLSTVEEPAFHLPYASTDMTFTASNSCHNRSTPNLPHGTQTKTSSSGFHSSHPSHSAPPAATRMFPVTLQSPSSGIVPAMPDQRALVNPSSPWGVTRGQPSKLCPNISQTSGSDVLWSLLGRVRIASAGRCATPGPA</sequence>
<feature type="region of interest" description="Disordered" evidence="1">
    <location>
        <begin position="142"/>
        <end position="178"/>
    </location>
</feature>
<name>A0AAE1D2Z3_9GAST</name>
<feature type="compositionally biased region" description="Polar residues" evidence="1">
    <location>
        <begin position="112"/>
        <end position="121"/>
    </location>
</feature>
<proteinExistence type="predicted"/>
<evidence type="ECO:0000256" key="1">
    <source>
        <dbReference type="SAM" id="MobiDB-lite"/>
    </source>
</evidence>
<protein>
    <submittedName>
        <fullName evidence="2">Uncharacterized protein</fullName>
    </submittedName>
</protein>
<reference evidence="2" key="1">
    <citation type="journal article" date="2023" name="G3 (Bethesda)">
        <title>A reference genome for the long-term kleptoplast-retaining sea slug Elysia crispata morphotype clarki.</title>
        <authorList>
            <person name="Eastman K.E."/>
            <person name="Pendleton A.L."/>
            <person name="Shaikh M.A."/>
            <person name="Suttiyut T."/>
            <person name="Ogas R."/>
            <person name="Tomko P."/>
            <person name="Gavelis G."/>
            <person name="Widhalm J.R."/>
            <person name="Wisecaver J.H."/>
        </authorList>
    </citation>
    <scope>NUCLEOTIDE SEQUENCE</scope>
    <source>
        <strain evidence="2">ECLA1</strain>
    </source>
</reference>
<dbReference type="EMBL" id="JAWDGP010005718">
    <property type="protein sequence ID" value="KAK3753164.1"/>
    <property type="molecule type" value="Genomic_DNA"/>
</dbReference>